<feature type="domain" description="PKD-like" evidence="2">
    <location>
        <begin position="1534"/>
        <end position="1617"/>
    </location>
</feature>
<dbReference type="InterPro" id="IPR026341">
    <property type="entry name" value="T9SS_type_B"/>
</dbReference>
<dbReference type="InterPro" id="IPR045828">
    <property type="entry name" value="PKD_Bacteroidetes"/>
</dbReference>
<evidence type="ECO:0000256" key="1">
    <source>
        <dbReference type="SAM" id="SignalP"/>
    </source>
</evidence>
<dbReference type="Pfam" id="PF13585">
    <property type="entry name" value="CHU_C"/>
    <property type="match status" value="1"/>
</dbReference>
<organism evidence="3 4">
    <name type="scientific">Flavobacterium indicum (strain DSM 17447 / CIP 109464 / GPTSA100-9)</name>
    <dbReference type="NCBI Taxonomy" id="1094466"/>
    <lineage>
        <taxon>Bacteria</taxon>
        <taxon>Pseudomonadati</taxon>
        <taxon>Bacteroidota</taxon>
        <taxon>Flavobacteriia</taxon>
        <taxon>Flavobacteriales</taxon>
        <taxon>Flavobacteriaceae</taxon>
        <taxon>Flavobacterium</taxon>
    </lineage>
</organism>
<evidence type="ECO:0000313" key="3">
    <source>
        <dbReference type="EMBL" id="CCG52367.1"/>
    </source>
</evidence>
<reference evidence="3 4" key="1">
    <citation type="journal article" date="2012" name="J. Bacteriol.">
        <title>Complete Genome Sequence of Flavobacterium indicum GPSTA100-9T, Isolated from Warm Spring Water.</title>
        <authorList>
            <person name="Barbier P."/>
            <person name="Houel A."/>
            <person name="Loux V."/>
            <person name="Poulain J."/>
            <person name="Bernardet J.F."/>
            <person name="Touchon M."/>
            <person name="Duchaud E."/>
        </authorList>
    </citation>
    <scope>NUCLEOTIDE SEQUENCE [LARGE SCALE GENOMIC DNA]</scope>
    <source>
        <strain evidence="4">DSM 17447 / CIP 109464 / GPTSA100-9</strain>
    </source>
</reference>
<protein>
    <recommendedName>
        <fullName evidence="2">PKD-like domain-containing protein</fullName>
    </recommendedName>
</protein>
<name>H8XQ73_FLAIG</name>
<feature type="domain" description="PKD-like" evidence="2">
    <location>
        <begin position="1441"/>
        <end position="1524"/>
    </location>
</feature>
<accession>H8XQ73</accession>
<proteinExistence type="predicted"/>
<evidence type="ECO:0000313" key="4">
    <source>
        <dbReference type="Proteomes" id="UP000007599"/>
    </source>
</evidence>
<feature type="domain" description="PKD-like" evidence="2">
    <location>
        <begin position="1629"/>
        <end position="1709"/>
    </location>
</feature>
<keyword evidence="4" id="KW-1185">Reference proteome</keyword>
<reference evidence="4" key="2">
    <citation type="submission" date="2012-03" db="EMBL/GenBank/DDBJ databases">
        <title>Complete genome sequence of Flavobacterium indicum GPTSA100-9T, isolated from warm spring water.</title>
        <authorList>
            <person name="Barbier P."/>
            <person name="Houel A."/>
            <person name="Loux V."/>
            <person name="Poulain J."/>
            <person name="Bernardet J.-F."/>
            <person name="Touchon M."/>
            <person name="Duchaud E."/>
        </authorList>
    </citation>
    <scope>NUCLEOTIDE SEQUENCE [LARGE SCALE GENOMIC DNA]</scope>
    <source>
        <strain evidence="4">DSM 17447 / CIP 109464 / GPTSA100-9</strain>
    </source>
</reference>
<dbReference type="STRING" id="1094466.KQS_01875"/>
<dbReference type="eggNOG" id="COG1345">
    <property type="taxonomic scope" value="Bacteria"/>
</dbReference>
<dbReference type="NCBIfam" id="TIGR04131">
    <property type="entry name" value="Bac_Flav_CTERM"/>
    <property type="match status" value="1"/>
</dbReference>
<gene>
    <name evidence="3" type="ordered locus">KQS_01875</name>
</gene>
<feature type="domain" description="PKD-like" evidence="2">
    <location>
        <begin position="1350"/>
        <end position="1432"/>
    </location>
</feature>
<keyword evidence="1" id="KW-0732">Signal</keyword>
<dbReference type="InterPro" id="IPR049804">
    <property type="entry name" value="Choice_anch_L"/>
</dbReference>
<dbReference type="eggNOG" id="COG3291">
    <property type="taxonomic scope" value="Bacteria"/>
</dbReference>
<dbReference type="Pfam" id="PF19406">
    <property type="entry name" value="PKD_5"/>
    <property type="match status" value="4"/>
</dbReference>
<dbReference type="NCBIfam" id="NF038133">
    <property type="entry name" value="choice_anch_L"/>
    <property type="match status" value="1"/>
</dbReference>
<feature type="signal peptide" evidence="1">
    <location>
        <begin position="1"/>
        <end position="18"/>
    </location>
</feature>
<sequence>MKKITLILFLFAVFVTKGQIVVNTSTYTVPQLVQNILVNSTCAQVSNFTSQGDCGIGYFQYSGSDFAFNNGVIIRTGNANFNSGSYSGNNMSSVCSNVGDAELQAISNANGQTGSINDVSYIKFNFTPFTDNFSFNFIFASNEYGTFQCGFGDVFAFILTDLTTGVSQNLAVIPGTSTPVSVLNIRDAAYNGACPSVNQIYFDEYSPSLPVAQTEMNMRGFTVPFTAEATVVPGHNYTIKLVIGDYSDTSFDSAVFIEGGSFNVGTAEISFPLGIGVQTGDMTIANGTALCPGQSKVISTGLNPTNFNFVWTKDGVDLGINAPSITVSSAGTYCVAASIIGSPGACVQTDCIIVEYFPSFNFVTPPSLTICNNVTPQLYNLNSVLTTIFGANNISDFDYGFYLTQADAINNTNMIPSAQWGAYPGTSGQIVYFGAESFVTGATCRESVPVTLLQVPCTVTTPPNLVVCDDSSNDGFATFNLDPQTPIALGSNNPANYNVTYHTSLSDANGDLNAISPTNSFTNTVNPQTIYIRLEESSNAANFTTTSFQLQVVSQPTVTISGTASICNGGSTNLTFTGTPGALITYTDGTTNFTLTLDASGNGTVTVSPTSTTTYSLVSAAITLPPGCTNPQSGSVTITVSQQVVGTLSYSPSDFCTTDASTYAPIFTTTTAGSGSCALNVPTYSATPAGLFIDATTGVITPALSLPGTYTVTINYPACGGCAAAGYTTTVTVASPTTSTISYTTPLCTSDVSTYAPTLVGATSASNYTAVPVGLTINSTTGVITPSTSLPGTYTITYLPNGVGACPTIPTPTTVTVTAAPTASISYAGTPYCTTVTASQAVTLTGTNAYTGGTFTSTAGLTLDATTGAIVPSTSVPGTYTVTYTIPASAGCASVPVTTTVTITGAPTATISYAGTPFCNNSTAPQAVTLTGTNAYTGGTFVSTAGLTLDATTGAITPSTSVPGTYTITYTIPASAGCASVPATTTVTVTAAPTASISYAGTPYCTTVTASQAVTLTGTNAYTGGTFTSTAGLTLDATTGAIVPSTSVPGTYTVTYTIPASVGCASVPVTTTVTITGAPTATISYAGTPFCNNSTAPQAVTLTGTNAYTGGTFVSTAGLTLDATTGAITPSTSVPGTYTITYTIPASAGCASVPATTTVTITSLPTATIAVSPATICSGGTSTITFTGSANATITYTVNNGANQTIVLNSSGSATLTTPALTNSSIYTLVSVANGCVTPLSGTVTVNVLPLPTAGITGSTICQNTSGTVTITGTPNATVTYTVNGGLNQTAVIPASGTLILTTPVLTSNSVYQLVSIVSGTVPACSNTLTGSATVVVNPIPVATSNPVGETICSGTSSNINLFSTVAGTTFNWVVTTQSGVSGATNGSGSSIVQTLTATGISNGFVIYTITPTANGCSGPSITVQVNVTPKPVASFTGNLTYCDGDTTAITLNSTIPGTTFTWNVASSNLDTATVQPGSGSTISQSLNLLNAVNTGSVTYTVLPFANNCYGDPISVAIQVNPIPDVVVTAVDDSICSGEMVQINSVSNITGTTFNWVITNQTGAIVTGATSGTGSSINQVITTTSPVASGTVTYQVTPVKNGCVGLPQTIVITVSPRSEIFGVLPQLPICSGTATNIVLGASLPGTTFDWVISSYSGVSGMSAGSGSVIAQTLSVTGNVQGSVTYAVTPSLNGCSGTTVYYTVLVNPAPTPDLEDGHICVNQSTGTTYQTYTLQSGVPAAGHVFEWFFNGSTTPIAGATGPNYTADQAGTYTVEVRDIVTNCEGTATANVTIVYPATSFVTTVTDAFTGNATITVTVTQPGSGNLVYSLDGGAWQDSNVFTNVEAGEHVVAVGDLEGCTYLEDTVLVIDYMNYFTPNGDGYNDRWNIVGLNAQHNAKIYIFDRYGKLIKQIDPLGEGWDGKFNGQDLPSTDYWFSVDYTENEQQKQFKAHFSLKR</sequence>
<evidence type="ECO:0000259" key="2">
    <source>
        <dbReference type="Pfam" id="PF19406"/>
    </source>
</evidence>
<dbReference type="EMBL" id="HE774682">
    <property type="protein sequence ID" value="CCG52367.1"/>
    <property type="molecule type" value="Genomic_DNA"/>
</dbReference>
<dbReference type="OrthoDB" id="1652165at2"/>
<dbReference type="Proteomes" id="UP000007599">
    <property type="component" value="Chromosome I"/>
</dbReference>
<dbReference type="HOGENOM" id="CLU_001022_0_0_10"/>
<dbReference type="KEGG" id="fin:KQS_01875"/>
<feature type="chain" id="PRO_5003617698" description="PKD-like domain-containing protein" evidence="1">
    <location>
        <begin position="19"/>
        <end position="1955"/>
    </location>
</feature>
<dbReference type="PATRIC" id="fig|1094466.5.peg.369"/>